<reference evidence="4" key="1">
    <citation type="submission" date="2016-06" db="UniProtKB">
        <authorList>
            <consortium name="WormBaseParasite"/>
        </authorList>
    </citation>
    <scope>IDENTIFICATION</scope>
</reference>
<dbReference type="GO" id="GO:0005096">
    <property type="term" value="F:GTPase activator activity"/>
    <property type="evidence" value="ECO:0007669"/>
    <property type="project" value="TreeGrafter"/>
</dbReference>
<dbReference type="Proteomes" id="UP000271087">
    <property type="component" value="Unassembled WGS sequence"/>
</dbReference>
<dbReference type="PANTHER" id="PTHR45808:SF2">
    <property type="entry name" value="RHO GTPASE-ACTIVATING PROTEIN 68F"/>
    <property type="match status" value="1"/>
</dbReference>
<dbReference type="PROSITE" id="PS50238">
    <property type="entry name" value="RHOGAP"/>
    <property type="match status" value="1"/>
</dbReference>
<dbReference type="AlphaFoldDB" id="A0A182EN83"/>
<dbReference type="EMBL" id="UYRW01004779">
    <property type="protein sequence ID" value="VDM93121.1"/>
    <property type="molecule type" value="Genomic_DNA"/>
</dbReference>
<protein>
    <submittedName>
        <fullName evidence="4">Rho-GAP domain-containing protein</fullName>
    </submittedName>
</protein>
<evidence type="ECO:0000259" key="1">
    <source>
        <dbReference type="PROSITE" id="PS50238"/>
    </source>
</evidence>
<dbReference type="GO" id="GO:2001136">
    <property type="term" value="P:negative regulation of endocytic recycling"/>
    <property type="evidence" value="ECO:0007669"/>
    <property type="project" value="TreeGrafter"/>
</dbReference>
<proteinExistence type="predicted"/>
<dbReference type="InterPro" id="IPR000198">
    <property type="entry name" value="RhoGAP_dom"/>
</dbReference>
<sequence>MQGHFSLLELPKDNKIGAIIEIVDALPVENRMLLKTVCQFLTEVAAHSKENMMNANNLSVVFGPNLTWPTDHEVPITQLNNLNNFCYRLIVDYDKVFERK</sequence>
<feature type="domain" description="Rho-GAP" evidence="1">
    <location>
        <begin position="1"/>
        <end position="97"/>
    </location>
</feature>
<dbReference type="GO" id="GO:0005737">
    <property type="term" value="C:cytoplasm"/>
    <property type="evidence" value="ECO:0007669"/>
    <property type="project" value="TreeGrafter"/>
</dbReference>
<dbReference type="WBParaSite" id="nOo.2.0.1.t09584-RA">
    <property type="protein sequence ID" value="nOo.2.0.1.t09584-RA"/>
    <property type="gene ID" value="nOo.2.0.1.g09584"/>
</dbReference>
<dbReference type="Gene3D" id="1.10.555.10">
    <property type="entry name" value="Rho GTPase activation protein"/>
    <property type="match status" value="1"/>
</dbReference>
<dbReference type="Pfam" id="PF00620">
    <property type="entry name" value="RhoGAP"/>
    <property type="match status" value="1"/>
</dbReference>
<gene>
    <name evidence="2" type="ORF">NOO_LOCUS9584</name>
</gene>
<evidence type="ECO:0000313" key="3">
    <source>
        <dbReference type="Proteomes" id="UP000271087"/>
    </source>
</evidence>
<dbReference type="STRING" id="42157.A0A182EN83"/>
<dbReference type="GO" id="GO:0007264">
    <property type="term" value="P:small GTPase-mediated signal transduction"/>
    <property type="evidence" value="ECO:0007669"/>
    <property type="project" value="TreeGrafter"/>
</dbReference>
<organism evidence="4">
    <name type="scientific">Onchocerca ochengi</name>
    <name type="common">Filarial nematode worm</name>
    <dbReference type="NCBI Taxonomy" id="42157"/>
    <lineage>
        <taxon>Eukaryota</taxon>
        <taxon>Metazoa</taxon>
        <taxon>Ecdysozoa</taxon>
        <taxon>Nematoda</taxon>
        <taxon>Chromadorea</taxon>
        <taxon>Rhabditida</taxon>
        <taxon>Spirurina</taxon>
        <taxon>Spiruromorpha</taxon>
        <taxon>Filarioidea</taxon>
        <taxon>Onchocercidae</taxon>
        <taxon>Onchocerca</taxon>
    </lineage>
</organism>
<dbReference type="PANTHER" id="PTHR45808">
    <property type="entry name" value="RHO GTPASE-ACTIVATING PROTEIN 68F"/>
    <property type="match status" value="1"/>
</dbReference>
<keyword evidence="3" id="KW-1185">Reference proteome</keyword>
<dbReference type="SUPFAM" id="SSF48350">
    <property type="entry name" value="GTPase activation domain, GAP"/>
    <property type="match status" value="1"/>
</dbReference>
<dbReference type="OrthoDB" id="19923at2759"/>
<dbReference type="InterPro" id="IPR008936">
    <property type="entry name" value="Rho_GTPase_activation_prot"/>
</dbReference>
<evidence type="ECO:0000313" key="4">
    <source>
        <dbReference type="WBParaSite" id="nOo.2.0.1.t09584-RA"/>
    </source>
</evidence>
<name>A0A182EN83_ONCOC</name>
<accession>A0A182EN83</accession>
<evidence type="ECO:0000313" key="2">
    <source>
        <dbReference type="EMBL" id="VDM93121.1"/>
    </source>
</evidence>
<reference evidence="2 3" key="2">
    <citation type="submission" date="2018-08" db="EMBL/GenBank/DDBJ databases">
        <authorList>
            <person name="Laetsch R D."/>
            <person name="Stevens L."/>
            <person name="Kumar S."/>
            <person name="Blaxter L. M."/>
        </authorList>
    </citation>
    <scope>NUCLEOTIDE SEQUENCE [LARGE SCALE GENOMIC DNA]</scope>
</reference>